<dbReference type="Pfam" id="PF13365">
    <property type="entry name" value="Trypsin_2"/>
    <property type="match status" value="1"/>
</dbReference>
<dbReference type="Gene3D" id="2.40.10.10">
    <property type="entry name" value="Trypsin-like serine proteases"/>
    <property type="match status" value="1"/>
</dbReference>
<sequence length="154" mass="16699">MPIYRKNFSFIAFICLSCVLLNVSSSLAQANAVEPASAKPFNEQAIVGILCLEARSISWGNGFAVGEGARIVTACHNLPDRDHLDQPRTTAVFVVSRHYGDLTDAKVIATDPKNDIAILEVGWTEHPAFQLATEQETVSTTETMIAAYCAINTN</sequence>
<proteinExistence type="predicted"/>
<protein>
    <recommendedName>
        <fullName evidence="2">Peptidase S1 domain-containing protein</fullName>
    </recommendedName>
</protein>
<accession>X1J5X8</accession>
<comment type="caution">
    <text evidence="1">The sequence shown here is derived from an EMBL/GenBank/DDBJ whole genome shotgun (WGS) entry which is preliminary data.</text>
</comment>
<dbReference type="AlphaFoldDB" id="X1J5X8"/>
<name>X1J5X8_9ZZZZ</name>
<dbReference type="SUPFAM" id="SSF50494">
    <property type="entry name" value="Trypsin-like serine proteases"/>
    <property type="match status" value="1"/>
</dbReference>
<dbReference type="InterPro" id="IPR009003">
    <property type="entry name" value="Peptidase_S1_PA"/>
</dbReference>
<dbReference type="EMBL" id="BARU01029285">
    <property type="protein sequence ID" value="GAH65153.1"/>
    <property type="molecule type" value="Genomic_DNA"/>
</dbReference>
<feature type="non-terminal residue" evidence="1">
    <location>
        <position position="154"/>
    </location>
</feature>
<organism evidence="1">
    <name type="scientific">marine sediment metagenome</name>
    <dbReference type="NCBI Taxonomy" id="412755"/>
    <lineage>
        <taxon>unclassified sequences</taxon>
        <taxon>metagenomes</taxon>
        <taxon>ecological metagenomes</taxon>
    </lineage>
</organism>
<gene>
    <name evidence="1" type="ORF">S03H2_46614</name>
</gene>
<dbReference type="InterPro" id="IPR043504">
    <property type="entry name" value="Peptidase_S1_PA_chymotrypsin"/>
</dbReference>
<evidence type="ECO:0008006" key="2">
    <source>
        <dbReference type="Google" id="ProtNLM"/>
    </source>
</evidence>
<evidence type="ECO:0000313" key="1">
    <source>
        <dbReference type="EMBL" id="GAH65153.1"/>
    </source>
</evidence>
<reference evidence="1" key="1">
    <citation type="journal article" date="2014" name="Front. Microbiol.">
        <title>High frequency of phylogenetically diverse reductive dehalogenase-homologous genes in deep subseafloor sedimentary metagenomes.</title>
        <authorList>
            <person name="Kawai M."/>
            <person name="Futagami T."/>
            <person name="Toyoda A."/>
            <person name="Takaki Y."/>
            <person name="Nishi S."/>
            <person name="Hori S."/>
            <person name="Arai W."/>
            <person name="Tsubouchi T."/>
            <person name="Morono Y."/>
            <person name="Uchiyama I."/>
            <person name="Ito T."/>
            <person name="Fujiyama A."/>
            <person name="Inagaki F."/>
            <person name="Takami H."/>
        </authorList>
    </citation>
    <scope>NUCLEOTIDE SEQUENCE</scope>
    <source>
        <strain evidence="1">Expedition CK06-06</strain>
    </source>
</reference>